<dbReference type="PROSITE" id="PS52053">
    <property type="entry name" value="NEL"/>
    <property type="match status" value="1"/>
</dbReference>
<evidence type="ECO:0000259" key="4">
    <source>
        <dbReference type="PROSITE" id="PS52053"/>
    </source>
</evidence>
<keyword evidence="3" id="KW-1035">Host cytoplasm</keyword>
<proteinExistence type="inferred from homology"/>
<comment type="caution">
    <text evidence="5">The sequence shown here is derived from an EMBL/GenBank/DDBJ whole genome shotgun (WGS) entry which is preliminary data.</text>
</comment>
<comment type="similarity">
    <text evidence="3">Belongs to the LRR-containing bacterial E3 ligase family.</text>
</comment>
<dbReference type="Pfam" id="PF23598">
    <property type="entry name" value="LRR_14"/>
    <property type="match status" value="2"/>
</dbReference>
<dbReference type="Pfam" id="PF14496">
    <property type="entry name" value="NEL"/>
    <property type="match status" value="1"/>
</dbReference>
<dbReference type="PROSITE" id="PS51450">
    <property type="entry name" value="LRR"/>
    <property type="match status" value="2"/>
</dbReference>
<keyword evidence="3" id="KW-0832">Ubl conjugation</keyword>
<evidence type="ECO:0000313" key="5">
    <source>
        <dbReference type="EMBL" id="MCR2745066.1"/>
    </source>
</evidence>
<sequence>MPSFFNCTNATRHVDPASTTESPGLVHVPPRKMNRVEVEHMLTEYVRDGAPEENRLKAKERMLECFDSIHSPSVSARIDSISQALDSDPPTNNYLGLNFLELKKLPEDLGFLKGVHDLDLTGNLLEELPDSFGSLSTLKKLKICNNKLHSLPESMAQLSALETLNLGLNLFQHVPESICQLSKLVTLDLTRNQLESLPPSIASLKSLENLELSYNELRDLPLAFGLLKNLRCLTIQHNQLQTLPSTFGSLTELRRVDLYTNFLKTLPDSIGQLNNLCYLIIQNNQLESLPESIGNLSELQELRVDNIRGRNTEFYFHKRFGQEHPDYPINKLQTLPASIGNLQKLRLLNVKKNQLSDLPRSLVQLPVGCNVHLESNPLPQPILNRLAQAFVAHQASHRSQGPDIFPCLEYNMSAFNVRVAARPLNDEIASWRSEGGVDSSAEAQQPAFLAALGELSNIEATALSGQLARLRVTAHYKKAPQDLVQRINAFLNYVEQAPDLLQYCAAVAVEGTATCDDRIALAFIQLEESVVNHRSLNETNLNTLVDTAGGLHKSQLLQTIAQQKVSTLVGFVDPTEIILKYVVKLSKEFNLPSQLDDMIFHRCALQVAEEDIQSARRQIQEQSTDANLNIFLANWHPWQQALNKQYPSEYAQVQAEVKKHQEKMHEKMDNLIDRLAATKSMRGERSTQYLDLLAESNVLKADYRSIETDSLVKLTDQVRQQIGPS</sequence>
<dbReference type="PANTHER" id="PTHR48051:SF1">
    <property type="entry name" value="RAS SUPPRESSOR PROTEIN 1"/>
    <property type="match status" value="1"/>
</dbReference>
<dbReference type="SMART" id="SM00364">
    <property type="entry name" value="LRR_BAC"/>
    <property type="match status" value="7"/>
</dbReference>
<keyword evidence="6" id="KW-1185">Reference proteome</keyword>
<dbReference type="InterPro" id="IPR003591">
    <property type="entry name" value="Leu-rich_rpt_typical-subtyp"/>
</dbReference>
<dbReference type="InterPro" id="IPR001611">
    <property type="entry name" value="Leu-rich_rpt"/>
</dbReference>
<name>A0ABT1XDT6_9BURK</name>
<dbReference type="EMBL" id="JANKHG010000001">
    <property type="protein sequence ID" value="MCR2745066.1"/>
    <property type="molecule type" value="Genomic_DNA"/>
</dbReference>
<reference evidence="5" key="1">
    <citation type="submission" date="2022-07" db="EMBL/GenBank/DDBJ databases">
        <authorList>
            <person name="Xamxidin M."/>
        </authorList>
    </citation>
    <scope>NUCLEOTIDE SEQUENCE</scope>
    <source>
        <strain evidence="5">YS8-69</strain>
    </source>
</reference>
<keyword evidence="3" id="KW-0833">Ubl conjugation pathway</keyword>
<keyword evidence="2" id="KW-0677">Repeat</keyword>
<evidence type="ECO:0000256" key="1">
    <source>
        <dbReference type="ARBA" id="ARBA00022614"/>
    </source>
</evidence>
<dbReference type="Gene3D" id="1.20.58.360">
    <property type="entry name" value="Shigella T3SS effector IpaH defines"/>
    <property type="match status" value="1"/>
</dbReference>
<dbReference type="SUPFAM" id="SSF52058">
    <property type="entry name" value="L domain-like"/>
    <property type="match status" value="1"/>
</dbReference>
<evidence type="ECO:0000256" key="3">
    <source>
        <dbReference type="PROSITE-ProRule" id="PRU01398"/>
    </source>
</evidence>
<comment type="PTM">
    <text evidence="3">Ubiquitinated in the presence of host E1 ubiquitin-activating enzyme, E2 ubiquitin-conjugating enzyme and ubiquitin.</text>
</comment>
<organism evidence="5 6">
    <name type="scientific">Limnobacter parvus</name>
    <dbReference type="NCBI Taxonomy" id="2939690"/>
    <lineage>
        <taxon>Bacteria</taxon>
        <taxon>Pseudomonadati</taxon>
        <taxon>Pseudomonadota</taxon>
        <taxon>Betaproteobacteria</taxon>
        <taxon>Burkholderiales</taxon>
        <taxon>Burkholderiaceae</taxon>
        <taxon>Limnobacter</taxon>
    </lineage>
</organism>
<protein>
    <recommendedName>
        <fullName evidence="4">NEL domain-containing protein</fullName>
    </recommendedName>
</protein>
<keyword evidence="3" id="KW-0964">Secreted</keyword>
<accession>A0ABT1XDT6</accession>
<feature type="domain" description="NEL" evidence="4">
    <location>
        <begin position="423"/>
        <end position="725"/>
    </location>
</feature>
<dbReference type="InterPro" id="IPR055414">
    <property type="entry name" value="LRR_R13L4/SHOC2-like"/>
</dbReference>
<dbReference type="InterPro" id="IPR050216">
    <property type="entry name" value="LRR_domain-containing"/>
</dbReference>
<gene>
    <name evidence="5" type="ORF">NSP04_00205</name>
</gene>
<feature type="active site" description="Glycyl thioester intermediate" evidence="3">
    <location>
        <position position="515"/>
    </location>
</feature>
<keyword evidence="3" id="KW-0808">Transferase</keyword>
<dbReference type="PANTHER" id="PTHR48051">
    <property type="match status" value="1"/>
</dbReference>
<dbReference type="RefSeq" id="WP_257510320.1">
    <property type="nucleotide sequence ID" value="NZ_JANKHG010000001.1"/>
</dbReference>
<keyword evidence="1" id="KW-0433">Leucine-rich repeat</keyword>
<evidence type="ECO:0000313" key="6">
    <source>
        <dbReference type="Proteomes" id="UP001165267"/>
    </source>
</evidence>
<dbReference type="Gene3D" id="3.80.10.10">
    <property type="entry name" value="Ribonuclease Inhibitor"/>
    <property type="match status" value="3"/>
</dbReference>
<dbReference type="SMART" id="SM00369">
    <property type="entry name" value="LRR_TYP"/>
    <property type="match status" value="9"/>
</dbReference>
<dbReference type="InterPro" id="IPR032675">
    <property type="entry name" value="LRR_dom_sf"/>
</dbReference>
<dbReference type="Proteomes" id="UP001165267">
    <property type="component" value="Unassembled WGS sequence"/>
</dbReference>
<dbReference type="InterPro" id="IPR029487">
    <property type="entry name" value="NEL_dom"/>
</dbReference>
<evidence type="ECO:0000256" key="2">
    <source>
        <dbReference type="ARBA" id="ARBA00022737"/>
    </source>
</evidence>